<dbReference type="EMBL" id="CP095053">
    <property type="protein sequence ID" value="UOR05024.1"/>
    <property type="molecule type" value="Genomic_DNA"/>
</dbReference>
<name>A0A8T9SVR2_9BACT</name>
<gene>
    <name evidence="2" type="ORF">MUN82_19060</name>
</gene>
<dbReference type="Proteomes" id="UP000829925">
    <property type="component" value="Chromosome"/>
</dbReference>
<feature type="signal peptide" evidence="1">
    <location>
        <begin position="1"/>
        <end position="18"/>
    </location>
</feature>
<evidence type="ECO:0008006" key="4">
    <source>
        <dbReference type="Google" id="ProtNLM"/>
    </source>
</evidence>
<evidence type="ECO:0000256" key="1">
    <source>
        <dbReference type="SAM" id="SignalP"/>
    </source>
</evidence>
<keyword evidence="3" id="KW-1185">Reference proteome</keyword>
<evidence type="ECO:0000313" key="2">
    <source>
        <dbReference type="EMBL" id="UOR05024.1"/>
    </source>
</evidence>
<protein>
    <recommendedName>
        <fullName evidence="4">DUF4142 domain-containing protein</fullName>
    </recommendedName>
</protein>
<sequence length="179" mass="20266">MKLLYTLLLSLLSLTTFAQTTTDFVPWSAKHRLTAQDFGVKLKKETIGKAEFQLTTETRTNLYTKQKRTIVRNRMVRSKSSINPAHNVAQQLRFQQTLFDITEIYARKLRQLMPATPTDAPTPTSAKTDPAAQMIAAAAKRRQQYRLQTANSTIAAKQAQWAKTVQKELAALQQFALPE</sequence>
<dbReference type="AlphaFoldDB" id="A0A8T9SVR2"/>
<keyword evidence="1" id="KW-0732">Signal</keyword>
<dbReference type="KEGG" id="haei:MUN82_19060"/>
<accession>A0A8T9SVR2</accession>
<organism evidence="2 3">
    <name type="scientific">Hymenobacter aerilatus</name>
    <dbReference type="NCBI Taxonomy" id="2932251"/>
    <lineage>
        <taxon>Bacteria</taxon>
        <taxon>Pseudomonadati</taxon>
        <taxon>Bacteroidota</taxon>
        <taxon>Cytophagia</taxon>
        <taxon>Cytophagales</taxon>
        <taxon>Hymenobacteraceae</taxon>
        <taxon>Hymenobacter</taxon>
    </lineage>
</organism>
<feature type="chain" id="PRO_5035774127" description="DUF4142 domain-containing protein" evidence="1">
    <location>
        <begin position="19"/>
        <end position="179"/>
    </location>
</feature>
<dbReference type="RefSeq" id="WP_245092954.1">
    <property type="nucleotide sequence ID" value="NZ_CP095053.1"/>
</dbReference>
<proteinExistence type="predicted"/>
<reference evidence="2 3" key="1">
    <citation type="submission" date="2022-04" db="EMBL/GenBank/DDBJ databases">
        <title>Hymenobacter sp. isolated from the air.</title>
        <authorList>
            <person name="Won M."/>
            <person name="Lee C.-M."/>
            <person name="Woen H.-Y."/>
            <person name="Kwon S.-W."/>
        </authorList>
    </citation>
    <scope>NUCLEOTIDE SEQUENCE [LARGE SCALE GENOMIC DNA]</scope>
    <source>
        <strain evidence="3">5413 J-13</strain>
    </source>
</reference>
<evidence type="ECO:0000313" key="3">
    <source>
        <dbReference type="Proteomes" id="UP000829925"/>
    </source>
</evidence>